<proteinExistence type="predicted"/>
<dbReference type="SMART" id="SM00910">
    <property type="entry name" value="HIRAN"/>
    <property type="match status" value="1"/>
</dbReference>
<sequence>MKKVKSLLVVWKNSVNNLYYHVGTLTYNGENYSFQYTHFSDSPRTVKEAQKEGYQLHPAFPELKKKYESPDLFPAFDRRIPDKSRVGFQHILNELQLSSYADRMDILRETRGALAGDPYTFEEPLRLEDNKINSRFYINGMRHQDLPKTLFENLTIGETLAVEIAEDNPVDKYAVNIFTSQGLLLGFVPGIYAQAIYSLLKQGKEIDLRIKALKPNYAPQWWVQVQLETFLDLSKDDREQKKIFESFLFQDTA</sequence>
<evidence type="ECO:0000259" key="3">
    <source>
        <dbReference type="SMART" id="SM00910"/>
    </source>
</evidence>
<keyword evidence="2" id="KW-0378">Hydrolase</keyword>
<dbReference type="Gene3D" id="3.30.70.2330">
    <property type="match status" value="1"/>
</dbReference>
<dbReference type="EMBL" id="JAATHJ010000014">
    <property type="protein sequence ID" value="NJP37974.1"/>
    <property type="molecule type" value="Genomic_DNA"/>
</dbReference>
<evidence type="ECO:0000313" key="4">
    <source>
        <dbReference type="EMBL" id="NJP37974.1"/>
    </source>
</evidence>
<gene>
    <name evidence="4" type="ORF">HCN83_10305</name>
</gene>
<dbReference type="InterPro" id="IPR014905">
    <property type="entry name" value="HIRAN"/>
</dbReference>
<dbReference type="GO" id="GO:0016818">
    <property type="term" value="F:hydrolase activity, acting on acid anhydrides, in phosphorus-containing anhydrides"/>
    <property type="evidence" value="ECO:0007669"/>
    <property type="project" value="InterPro"/>
</dbReference>
<comment type="caution">
    <text evidence="4">The sequence shown here is derived from an EMBL/GenBank/DDBJ whole genome shotgun (WGS) entry which is preliminary data.</text>
</comment>
<keyword evidence="5" id="KW-1185">Reference proteome</keyword>
<evidence type="ECO:0000313" key="5">
    <source>
        <dbReference type="Proteomes" id="UP000752012"/>
    </source>
</evidence>
<dbReference type="Proteomes" id="UP000752012">
    <property type="component" value="Unassembled WGS sequence"/>
</dbReference>
<protein>
    <recommendedName>
        <fullName evidence="3">HIRAN domain-containing protein</fullName>
    </recommendedName>
</protein>
<dbReference type="GO" id="GO:0003676">
    <property type="term" value="F:nucleic acid binding"/>
    <property type="evidence" value="ECO:0007669"/>
    <property type="project" value="InterPro"/>
</dbReference>
<evidence type="ECO:0000256" key="1">
    <source>
        <dbReference type="ARBA" id="ARBA00022723"/>
    </source>
</evidence>
<dbReference type="RefSeq" id="WP_168006999.1">
    <property type="nucleotide sequence ID" value="NZ_JAATHJ010000014.1"/>
</dbReference>
<reference evidence="4 5" key="1">
    <citation type="submission" date="2020-03" db="EMBL/GenBank/DDBJ databases">
        <title>Assessment of the enzymatic potential of alkaline-tolerant lipase obtained from Bacillus luteus H11 (technogenic soil) for the bioremediation of saline soils contaminated with petroleum substances.</title>
        <authorList>
            <person name="Kalwasinska A."/>
        </authorList>
    </citation>
    <scope>NUCLEOTIDE SEQUENCE [LARGE SCALE GENOMIC DNA]</scope>
    <source>
        <strain evidence="4 5">H11</strain>
    </source>
</reference>
<accession>A0A969TX66</accession>
<organism evidence="4 5">
    <name type="scientific">Alkalicoccus luteus</name>
    <dbReference type="NCBI Taxonomy" id="1237094"/>
    <lineage>
        <taxon>Bacteria</taxon>
        <taxon>Bacillati</taxon>
        <taxon>Bacillota</taxon>
        <taxon>Bacilli</taxon>
        <taxon>Bacillales</taxon>
        <taxon>Bacillaceae</taxon>
        <taxon>Alkalicoccus</taxon>
    </lineage>
</organism>
<keyword evidence="1" id="KW-0479">Metal-binding</keyword>
<evidence type="ECO:0000256" key="2">
    <source>
        <dbReference type="ARBA" id="ARBA00022801"/>
    </source>
</evidence>
<feature type="domain" description="HIRAN" evidence="3">
    <location>
        <begin position="132"/>
        <end position="231"/>
    </location>
</feature>
<dbReference type="Pfam" id="PF08797">
    <property type="entry name" value="HIRAN"/>
    <property type="match status" value="1"/>
</dbReference>
<name>A0A969TX66_9BACI</name>
<dbReference type="GO" id="GO:0008270">
    <property type="term" value="F:zinc ion binding"/>
    <property type="evidence" value="ECO:0007669"/>
    <property type="project" value="InterPro"/>
</dbReference>
<dbReference type="AlphaFoldDB" id="A0A969TX66"/>